<evidence type="ECO:0000256" key="3">
    <source>
        <dbReference type="ARBA" id="ARBA00022898"/>
    </source>
</evidence>
<reference evidence="14" key="1">
    <citation type="journal article" date="2013" name="Stand. Genomic Sci.">
        <title>Complete genome sequence of the halophilic bacterium Spirochaeta africana type strain (Z-7692(T)) from the alkaline Lake Magadi in the East African Rift.</title>
        <authorList>
            <person name="Liolos K."/>
            <person name="Abt B."/>
            <person name="Scheuner C."/>
            <person name="Teshima H."/>
            <person name="Held B."/>
            <person name="Lapidus A."/>
            <person name="Nolan M."/>
            <person name="Lucas S."/>
            <person name="Deshpande S."/>
            <person name="Cheng J.F."/>
            <person name="Tapia R."/>
            <person name="Goodwin L.A."/>
            <person name="Pitluck S."/>
            <person name="Pagani I."/>
            <person name="Ivanova N."/>
            <person name="Mavromatis K."/>
            <person name="Mikhailova N."/>
            <person name="Huntemann M."/>
            <person name="Pati A."/>
            <person name="Chen A."/>
            <person name="Palaniappan K."/>
            <person name="Land M."/>
            <person name="Rohde M."/>
            <person name="Tindall B.J."/>
            <person name="Detter J.C."/>
            <person name="Goker M."/>
            <person name="Bristow J."/>
            <person name="Eisen J.A."/>
            <person name="Markowitz V."/>
            <person name="Hugenholtz P."/>
            <person name="Woyke T."/>
            <person name="Klenk H.P."/>
            <person name="Kyrpides N.C."/>
        </authorList>
    </citation>
    <scope>NUCLEOTIDE SEQUENCE</scope>
    <source>
        <strain evidence="14">ATCC 700263 / DSM 8902 / Z-7692</strain>
    </source>
</reference>
<feature type="binding site" evidence="10 12">
    <location>
        <begin position="143"/>
        <end position="144"/>
    </location>
    <ligand>
        <name>L-glutamine</name>
        <dbReference type="ChEBI" id="CHEBI:58359"/>
    </ligand>
</feature>
<dbReference type="EC" id="3.5.1.2" evidence="10"/>
<dbReference type="PANTHER" id="PTHR31559">
    <property type="entry name" value="PYRIDOXAL 5'-PHOSPHATE SYNTHASE SUBUNIT SNO"/>
    <property type="match status" value="1"/>
</dbReference>
<evidence type="ECO:0000256" key="1">
    <source>
        <dbReference type="ARBA" id="ARBA00008345"/>
    </source>
</evidence>
<evidence type="ECO:0000256" key="7">
    <source>
        <dbReference type="ARBA" id="ARBA00049534"/>
    </source>
</evidence>
<comment type="pathway">
    <text evidence="10">Cofactor biosynthesis; pyridoxal 5'-phosphate biosynthesis.</text>
</comment>
<feature type="binding site" evidence="10 12">
    <location>
        <begin position="53"/>
        <end position="55"/>
    </location>
    <ligand>
        <name>L-glutamine</name>
        <dbReference type="ChEBI" id="CHEBI:58359"/>
    </ligand>
</feature>
<keyword evidence="3 10" id="KW-0663">Pyridoxal phosphate</keyword>
<dbReference type="EMBL" id="CP003282">
    <property type="protein sequence ID" value="AFG37717.1"/>
    <property type="molecule type" value="Genomic_DNA"/>
</dbReference>
<dbReference type="GO" id="GO:1903600">
    <property type="term" value="C:glutaminase complex"/>
    <property type="evidence" value="ECO:0007669"/>
    <property type="project" value="TreeGrafter"/>
</dbReference>
<evidence type="ECO:0000256" key="11">
    <source>
        <dbReference type="PIRSR" id="PIRSR005639-1"/>
    </source>
</evidence>
<proteinExistence type="inferred from homology"/>
<comment type="catalytic activity">
    <reaction evidence="7 10">
        <text>L-glutamine + H2O = L-glutamate + NH4(+)</text>
        <dbReference type="Rhea" id="RHEA:15889"/>
        <dbReference type="ChEBI" id="CHEBI:15377"/>
        <dbReference type="ChEBI" id="CHEBI:28938"/>
        <dbReference type="ChEBI" id="CHEBI:29985"/>
        <dbReference type="ChEBI" id="CHEBI:58359"/>
        <dbReference type="EC" id="3.5.1.2"/>
    </reaction>
</comment>
<name>H9UJM4_SPIAZ</name>
<dbReference type="PROSITE" id="PS51273">
    <property type="entry name" value="GATASE_TYPE_1"/>
    <property type="match status" value="1"/>
</dbReference>
<evidence type="ECO:0000313" key="13">
    <source>
        <dbReference type="EMBL" id="AFG37717.1"/>
    </source>
</evidence>
<organism evidence="13 14">
    <name type="scientific">Spirochaeta africana (strain ATCC 700263 / DSM 8902 / Z-7692)</name>
    <dbReference type="NCBI Taxonomy" id="889378"/>
    <lineage>
        <taxon>Bacteria</taxon>
        <taxon>Pseudomonadati</taxon>
        <taxon>Spirochaetota</taxon>
        <taxon>Spirochaetia</taxon>
        <taxon>Spirochaetales</taxon>
        <taxon>Spirochaetaceae</taxon>
        <taxon>Spirochaeta</taxon>
    </lineage>
</organism>
<dbReference type="FunFam" id="3.40.50.880:FF:000010">
    <property type="entry name" value="uncharacterized protein LOC100176842 isoform X2"/>
    <property type="match status" value="1"/>
</dbReference>
<evidence type="ECO:0000256" key="6">
    <source>
        <dbReference type="ARBA" id="ARBA00047992"/>
    </source>
</evidence>
<protein>
    <recommendedName>
        <fullName evidence="10">Pyridoxal 5'-phosphate synthase subunit PdxT</fullName>
        <ecNumber evidence="10">4.3.3.6</ecNumber>
    </recommendedName>
    <alternativeName>
        <fullName evidence="10">Pdx2</fullName>
    </alternativeName>
    <alternativeName>
        <fullName evidence="10">Pyridoxal 5'-phosphate synthase glutaminase subunit</fullName>
        <ecNumber evidence="10">3.5.1.2</ecNumber>
    </alternativeName>
</protein>
<dbReference type="InterPro" id="IPR029062">
    <property type="entry name" value="Class_I_gatase-like"/>
</dbReference>
<sequence length="202" mass="22016">MGTPRMNCRLGVLALQGGFYKHMEMLRSMDAEAVAVKEPRDLAGLQGLLIPGGESTTIGMLMERYGLMAALRTQMAQGFPVFGTCAGAILLSDEIENSTQTRIGGLPITIRRNAYGRQVESFEADLVIQGIAPEDTPLRGVFIRAPIILACADTVEVLSSYEGYPTVVRAGSLLAATFHPELTSDDRLHRYFIQQIAADWQP</sequence>
<evidence type="ECO:0000256" key="4">
    <source>
        <dbReference type="ARBA" id="ARBA00022962"/>
    </source>
</evidence>
<dbReference type="KEGG" id="sfc:Spiaf_1659"/>
<accession>H9UJM4</accession>
<dbReference type="PATRIC" id="fig|889378.3.peg.1645"/>
<dbReference type="GO" id="GO:0036381">
    <property type="term" value="F:pyridoxal 5'-phosphate synthase (glutamine hydrolysing) activity"/>
    <property type="evidence" value="ECO:0007669"/>
    <property type="project" value="UniProtKB-UniRule"/>
</dbReference>
<gene>
    <name evidence="10" type="primary">pdxT</name>
    <name evidence="13" type="ordered locus">Spiaf_1659</name>
</gene>
<dbReference type="SUPFAM" id="SSF52317">
    <property type="entry name" value="Class I glutamine amidotransferase-like"/>
    <property type="match status" value="1"/>
</dbReference>
<keyword evidence="2 10" id="KW-0378">Hydrolase</keyword>
<feature type="active site" description="Nucleophile" evidence="10 11">
    <location>
        <position position="85"/>
    </location>
</feature>
<dbReference type="STRING" id="889378.Spiaf_1659"/>
<keyword evidence="4 10" id="KW-0315">Glutamine amidotransferase</keyword>
<evidence type="ECO:0000256" key="8">
    <source>
        <dbReference type="ARBA" id="ARBA00054599"/>
    </source>
</evidence>
<dbReference type="AlphaFoldDB" id="H9UJM4"/>
<comment type="similarity">
    <text evidence="1 10">Belongs to the glutaminase PdxT/SNO family.</text>
</comment>
<dbReference type="GO" id="GO:0042823">
    <property type="term" value="P:pyridoxal phosphate biosynthetic process"/>
    <property type="evidence" value="ECO:0007669"/>
    <property type="project" value="UniProtKB-UniRule"/>
</dbReference>
<dbReference type="Pfam" id="PF01174">
    <property type="entry name" value="SNO"/>
    <property type="match status" value="1"/>
</dbReference>
<dbReference type="GO" id="GO:0006543">
    <property type="term" value="P:L-glutamine catabolic process"/>
    <property type="evidence" value="ECO:0007669"/>
    <property type="project" value="UniProtKB-UniRule"/>
</dbReference>
<dbReference type="PANTHER" id="PTHR31559:SF0">
    <property type="entry name" value="PYRIDOXAL 5'-PHOSPHATE SYNTHASE SUBUNIT SNO1-RELATED"/>
    <property type="match status" value="1"/>
</dbReference>
<evidence type="ECO:0000256" key="5">
    <source>
        <dbReference type="ARBA" id="ARBA00023239"/>
    </source>
</evidence>
<comment type="function">
    <text evidence="8 10">Catalyzes the hydrolysis of glutamine to glutamate and ammonia as part of the biosynthesis of pyridoxal 5'-phosphate. The resulting ammonia molecule is channeled to the active site of PdxS.</text>
</comment>
<dbReference type="RefSeq" id="WP_014455700.1">
    <property type="nucleotide sequence ID" value="NC_017098.1"/>
</dbReference>
<dbReference type="GO" id="GO:0004359">
    <property type="term" value="F:glutaminase activity"/>
    <property type="evidence" value="ECO:0007669"/>
    <property type="project" value="UniProtKB-UniRule"/>
</dbReference>
<evidence type="ECO:0000256" key="9">
    <source>
        <dbReference type="ARBA" id="ARBA00064749"/>
    </source>
</evidence>
<dbReference type="GO" id="GO:0008614">
    <property type="term" value="P:pyridoxine metabolic process"/>
    <property type="evidence" value="ECO:0007669"/>
    <property type="project" value="TreeGrafter"/>
</dbReference>
<feature type="active site" description="Charge relay system" evidence="10 11">
    <location>
        <position position="181"/>
    </location>
</feature>
<evidence type="ECO:0000256" key="12">
    <source>
        <dbReference type="PIRSR" id="PIRSR005639-2"/>
    </source>
</evidence>
<dbReference type="EC" id="4.3.3.6" evidence="10"/>
<evidence type="ECO:0000313" key="14">
    <source>
        <dbReference type="Proteomes" id="UP000007383"/>
    </source>
</evidence>
<keyword evidence="5 10" id="KW-0456">Lyase</keyword>
<dbReference type="PROSITE" id="PS01236">
    <property type="entry name" value="PDXT_SNO_1"/>
    <property type="match status" value="1"/>
</dbReference>
<dbReference type="HOGENOM" id="CLU_069674_2_0_12"/>
<evidence type="ECO:0000256" key="2">
    <source>
        <dbReference type="ARBA" id="ARBA00022801"/>
    </source>
</evidence>
<dbReference type="GO" id="GO:0005829">
    <property type="term" value="C:cytosol"/>
    <property type="evidence" value="ECO:0007669"/>
    <property type="project" value="TreeGrafter"/>
</dbReference>
<feature type="active site" description="Charge relay system" evidence="10 11">
    <location>
        <position position="179"/>
    </location>
</feature>
<dbReference type="CDD" id="cd01749">
    <property type="entry name" value="GATase1_PB"/>
    <property type="match status" value="1"/>
</dbReference>
<dbReference type="PIRSF" id="PIRSF005639">
    <property type="entry name" value="Glut_amidoT_SNO"/>
    <property type="match status" value="1"/>
</dbReference>
<dbReference type="Gene3D" id="3.40.50.880">
    <property type="match status" value="1"/>
</dbReference>
<feature type="binding site" evidence="10 12">
    <location>
        <position position="112"/>
    </location>
    <ligand>
        <name>L-glutamine</name>
        <dbReference type="ChEBI" id="CHEBI:58359"/>
    </ligand>
</feature>
<dbReference type="Proteomes" id="UP000007383">
    <property type="component" value="Chromosome"/>
</dbReference>
<dbReference type="HAMAP" id="MF_01615">
    <property type="entry name" value="PdxT"/>
    <property type="match status" value="1"/>
</dbReference>
<dbReference type="PROSITE" id="PS51130">
    <property type="entry name" value="PDXT_SNO_2"/>
    <property type="match status" value="1"/>
</dbReference>
<dbReference type="NCBIfam" id="TIGR03800">
    <property type="entry name" value="PLP_synth_Pdx2"/>
    <property type="match status" value="1"/>
</dbReference>
<evidence type="ECO:0000256" key="10">
    <source>
        <dbReference type="HAMAP-Rule" id="MF_01615"/>
    </source>
</evidence>
<dbReference type="UniPathway" id="UPA00245"/>
<comment type="catalytic activity">
    <reaction evidence="6 10">
        <text>aldehydo-D-ribose 5-phosphate + D-glyceraldehyde 3-phosphate + L-glutamine = pyridoxal 5'-phosphate + L-glutamate + phosphate + 3 H2O + H(+)</text>
        <dbReference type="Rhea" id="RHEA:31507"/>
        <dbReference type="ChEBI" id="CHEBI:15377"/>
        <dbReference type="ChEBI" id="CHEBI:15378"/>
        <dbReference type="ChEBI" id="CHEBI:29985"/>
        <dbReference type="ChEBI" id="CHEBI:43474"/>
        <dbReference type="ChEBI" id="CHEBI:58273"/>
        <dbReference type="ChEBI" id="CHEBI:58359"/>
        <dbReference type="ChEBI" id="CHEBI:59776"/>
        <dbReference type="ChEBI" id="CHEBI:597326"/>
        <dbReference type="EC" id="4.3.3.6"/>
    </reaction>
</comment>
<keyword evidence="14" id="KW-1185">Reference proteome</keyword>
<comment type="subunit">
    <text evidence="9 10">In the presence of PdxS, forms a dodecamer of heterodimers. Only shows activity in the heterodimer.</text>
</comment>
<dbReference type="InterPro" id="IPR021196">
    <property type="entry name" value="PdxT/SNO_CS"/>
</dbReference>
<dbReference type="InterPro" id="IPR002161">
    <property type="entry name" value="PdxT/SNO"/>
</dbReference>
<dbReference type="eggNOG" id="COG0311">
    <property type="taxonomic scope" value="Bacteria"/>
</dbReference>